<protein>
    <recommendedName>
        <fullName evidence="2">BTB domain-containing protein</fullName>
    </recommendedName>
</protein>
<dbReference type="Pfam" id="PF00651">
    <property type="entry name" value="BTB"/>
    <property type="match status" value="1"/>
</dbReference>
<evidence type="ECO:0000313" key="3">
    <source>
        <dbReference type="EMBL" id="ORY72757.1"/>
    </source>
</evidence>
<feature type="compositionally biased region" description="Basic and acidic residues" evidence="1">
    <location>
        <begin position="1"/>
        <end position="15"/>
    </location>
</feature>
<name>A0A1Y2EMJ9_9BASI</name>
<sequence length="316" mass="35641">MSRTADEAGLDKDSEQSAPAQDPKLTLSSTFCASDADIELRSKDGTRYLVHRANLGASSTMLAEMFASVPAETQGARPVIQLEESATVLDRMLPYCYPRKVPSLQLEETRRAGRWKSDDLPLLAAFDKYEIWRGIEAFIACYDSIIDPHFLDRDVSKWPTLDAALIAFAMSKHFDSPELANRSRIALIEASPCKDNLEKVMRDVELGPLAASADIDRILLHTFSYLHSIGRIHKRCRKDYLRALEEHGHSNREEDNARCDQAWDNLEDYVTPEGIPQYGSGLEDWQCAACRDALNRAREELLTSARKLAAEHADRW</sequence>
<dbReference type="InterPro" id="IPR000210">
    <property type="entry name" value="BTB/POZ_dom"/>
</dbReference>
<evidence type="ECO:0000256" key="1">
    <source>
        <dbReference type="SAM" id="MobiDB-lite"/>
    </source>
</evidence>
<keyword evidence="4" id="KW-1185">Reference proteome</keyword>
<reference evidence="3 4" key="1">
    <citation type="submission" date="2016-07" db="EMBL/GenBank/DDBJ databases">
        <title>Pervasive Adenine N6-methylation of Active Genes in Fungi.</title>
        <authorList>
            <consortium name="DOE Joint Genome Institute"/>
            <person name="Mondo S.J."/>
            <person name="Dannebaum R.O."/>
            <person name="Kuo R.C."/>
            <person name="Labutti K."/>
            <person name="Haridas S."/>
            <person name="Kuo A."/>
            <person name="Salamov A."/>
            <person name="Ahrendt S.R."/>
            <person name="Lipzen A."/>
            <person name="Sullivan W."/>
            <person name="Andreopoulos W.B."/>
            <person name="Clum A."/>
            <person name="Lindquist E."/>
            <person name="Daum C."/>
            <person name="Ramamoorthy G.K."/>
            <person name="Gryganskyi A."/>
            <person name="Culley D."/>
            <person name="Magnuson J.K."/>
            <person name="James T.Y."/>
            <person name="O'Malley M.A."/>
            <person name="Stajich J.E."/>
            <person name="Spatafora J.W."/>
            <person name="Visel A."/>
            <person name="Grigoriev I.V."/>
        </authorList>
    </citation>
    <scope>NUCLEOTIDE SEQUENCE [LARGE SCALE GENOMIC DNA]</scope>
    <source>
        <strain evidence="3 4">62-1032</strain>
    </source>
</reference>
<dbReference type="InParanoid" id="A0A1Y2EMJ9"/>
<dbReference type="CDD" id="cd18186">
    <property type="entry name" value="BTB_POZ_ZBTB_KLHL-like"/>
    <property type="match status" value="1"/>
</dbReference>
<dbReference type="InterPro" id="IPR011333">
    <property type="entry name" value="SKP1/BTB/POZ_sf"/>
</dbReference>
<proteinExistence type="predicted"/>
<dbReference type="EMBL" id="MCGR01000050">
    <property type="protein sequence ID" value="ORY72757.1"/>
    <property type="molecule type" value="Genomic_DNA"/>
</dbReference>
<dbReference type="PROSITE" id="PS50097">
    <property type="entry name" value="BTB"/>
    <property type="match status" value="1"/>
</dbReference>
<gene>
    <name evidence="3" type="ORF">BCR35DRAFT_307536</name>
</gene>
<dbReference type="SUPFAM" id="SSF54695">
    <property type="entry name" value="POZ domain"/>
    <property type="match status" value="1"/>
</dbReference>
<evidence type="ECO:0000313" key="4">
    <source>
        <dbReference type="Proteomes" id="UP000193467"/>
    </source>
</evidence>
<dbReference type="Proteomes" id="UP000193467">
    <property type="component" value="Unassembled WGS sequence"/>
</dbReference>
<dbReference type="Gene3D" id="3.30.710.10">
    <property type="entry name" value="Potassium Channel Kv1.1, Chain A"/>
    <property type="match status" value="1"/>
</dbReference>
<organism evidence="3 4">
    <name type="scientific">Leucosporidium creatinivorum</name>
    <dbReference type="NCBI Taxonomy" id="106004"/>
    <lineage>
        <taxon>Eukaryota</taxon>
        <taxon>Fungi</taxon>
        <taxon>Dikarya</taxon>
        <taxon>Basidiomycota</taxon>
        <taxon>Pucciniomycotina</taxon>
        <taxon>Microbotryomycetes</taxon>
        <taxon>Leucosporidiales</taxon>
        <taxon>Leucosporidium</taxon>
    </lineage>
</organism>
<accession>A0A1Y2EMJ9</accession>
<comment type="caution">
    <text evidence="3">The sequence shown here is derived from an EMBL/GenBank/DDBJ whole genome shotgun (WGS) entry which is preliminary data.</text>
</comment>
<dbReference type="AlphaFoldDB" id="A0A1Y2EMJ9"/>
<evidence type="ECO:0000259" key="2">
    <source>
        <dbReference type="PROSITE" id="PS50097"/>
    </source>
</evidence>
<feature type="region of interest" description="Disordered" evidence="1">
    <location>
        <begin position="1"/>
        <end position="25"/>
    </location>
</feature>
<feature type="domain" description="BTB" evidence="2">
    <location>
        <begin position="36"/>
        <end position="105"/>
    </location>
</feature>
<dbReference type="OrthoDB" id="3184970at2759"/>